<keyword evidence="2" id="KW-1185">Reference proteome</keyword>
<gene>
    <name evidence="1" type="ORF">BACCIP111883_01527</name>
</gene>
<sequence length="190" mass="22830">MFEIVKNSKQQKAFQQTWEHICEKQDWYNDPYARNGVRYNLLHIERKVIFSKKKVIGTIEFLPYDPLNPQSTVEGPSKYEFSKLEKVKLHQDRTWEIDKLCLNEAYQRKGNFPLFIHIFYDHIQKHNPKYYIGLMEKKFFRMVRIIFGIGLEQPGDELCGSTTSLIPVIFHIEKLMEDKEKVEHFLRMVK</sequence>
<protein>
    <submittedName>
        <fullName evidence="1">Uncharacterized protein</fullName>
    </submittedName>
</protein>
<evidence type="ECO:0000313" key="2">
    <source>
        <dbReference type="Proteomes" id="UP000789833"/>
    </source>
</evidence>
<dbReference type="EMBL" id="CAKJTJ010000006">
    <property type="protein sequence ID" value="CAG9620757.1"/>
    <property type="molecule type" value="Genomic_DNA"/>
</dbReference>
<evidence type="ECO:0000313" key="1">
    <source>
        <dbReference type="EMBL" id="CAG9620757.1"/>
    </source>
</evidence>
<name>A0ABM8YLB9_9BACI</name>
<accession>A0ABM8YLB9</accession>
<reference evidence="1 2" key="1">
    <citation type="submission" date="2021-10" db="EMBL/GenBank/DDBJ databases">
        <authorList>
            <person name="Criscuolo A."/>
        </authorList>
    </citation>
    <scope>NUCLEOTIDE SEQUENCE [LARGE SCALE GENOMIC DNA]</scope>
    <source>
        <strain evidence="2">CIP 111883</strain>
    </source>
</reference>
<proteinExistence type="predicted"/>
<dbReference type="InterPro" id="IPR016181">
    <property type="entry name" value="Acyl_CoA_acyltransferase"/>
</dbReference>
<comment type="caution">
    <text evidence="1">The sequence shown here is derived from an EMBL/GenBank/DDBJ whole genome shotgun (WGS) entry which is preliminary data.</text>
</comment>
<dbReference type="SUPFAM" id="SSF55729">
    <property type="entry name" value="Acyl-CoA N-acyltransferases (Nat)"/>
    <property type="match status" value="1"/>
</dbReference>
<organism evidence="1 2">
    <name type="scientific">Sutcliffiella rhizosphaerae</name>
    <dbReference type="NCBI Taxonomy" id="2880967"/>
    <lineage>
        <taxon>Bacteria</taxon>
        <taxon>Bacillati</taxon>
        <taxon>Bacillota</taxon>
        <taxon>Bacilli</taxon>
        <taxon>Bacillales</taxon>
        <taxon>Bacillaceae</taxon>
        <taxon>Sutcliffiella</taxon>
    </lineage>
</organism>
<dbReference type="Proteomes" id="UP000789833">
    <property type="component" value="Unassembled WGS sequence"/>
</dbReference>
<dbReference type="RefSeq" id="WP_230500675.1">
    <property type="nucleotide sequence ID" value="NZ_CAKJTJ010000006.1"/>
</dbReference>